<dbReference type="EMBL" id="JPKZ01001919">
    <property type="protein sequence ID" value="KHN79432.1"/>
    <property type="molecule type" value="Genomic_DNA"/>
</dbReference>
<sequence>MCYCEDHCERQNGSKDIESEVPVSRSCYSLFTRNVRRLRMENKGQVPTNLDFMELRLFEAGMGRLLKNWQRGFRKFCSLERLGVADGVIYDRCCASTTEIIGTVAQVYPPSNKCNIIRIESNRIESFA</sequence>
<name>A0A0B2VDE2_TOXCA</name>
<dbReference type="Proteomes" id="UP000031036">
    <property type="component" value="Unassembled WGS sequence"/>
</dbReference>
<dbReference type="AlphaFoldDB" id="A0A0B2VDE2"/>
<evidence type="ECO:0000313" key="1">
    <source>
        <dbReference type="EMBL" id="KHN79432.1"/>
    </source>
</evidence>
<feature type="non-terminal residue" evidence="1">
    <location>
        <position position="128"/>
    </location>
</feature>
<organism evidence="1 2">
    <name type="scientific">Toxocara canis</name>
    <name type="common">Canine roundworm</name>
    <dbReference type="NCBI Taxonomy" id="6265"/>
    <lineage>
        <taxon>Eukaryota</taxon>
        <taxon>Metazoa</taxon>
        <taxon>Ecdysozoa</taxon>
        <taxon>Nematoda</taxon>
        <taxon>Chromadorea</taxon>
        <taxon>Rhabditida</taxon>
        <taxon>Spirurina</taxon>
        <taxon>Ascaridomorpha</taxon>
        <taxon>Ascaridoidea</taxon>
        <taxon>Toxocaridae</taxon>
        <taxon>Toxocara</taxon>
    </lineage>
</organism>
<protein>
    <submittedName>
        <fullName evidence="1">Uncharacterized protein</fullName>
    </submittedName>
</protein>
<gene>
    <name evidence="1" type="ORF">Tcan_01125</name>
</gene>
<keyword evidence="2" id="KW-1185">Reference proteome</keyword>
<accession>A0A0B2VDE2</accession>
<comment type="caution">
    <text evidence="1">The sequence shown here is derived from an EMBL/GenBank/DDBJ whole genome shotgun (WGS) entry which is preliminary data.</text>
</comment>
<reference evidence="1 2" key="1">
    <citation type="submission" date="2014-11" db="EMBL/GenBank/DDBJ databases">
        <title>Genetic blueprint of the zoonotic pathogen Toxocara canis.</title>
        <authorList>
            <person name="Zhu X.-Q."/>
            <person name="Korhonen P.K."/>
            <person name="Cai H."/>
            <person name="Young N.D."/>
            <person name="Nejsum P."/>
            <person name="von Samson-Himmelstjerna G."/>
            <person name="Boag P.R."/>
            <person name="Tan P."/>
            <person name="Li Q."/>
            <person name="Min J."/>
            <person name="Yang Y."/>
            <person name="Wang X."/>
            <person name="Fang X."/>
            <person name="Hall R.S."/>
            <person name="Hofmann A."/>
            <person name="Sternberg P.W."/>
            <person name="Jex A.R."/>
            <person name="Gasser R.B."/>
        </authorList>
    </citation>
    <scope>NUCLEOTIDE SEQUENCE [LARGE SCALE GENOMIC DNA]</scope>
    <source>
        <strain evidence="1">PN_DK_2014</strain>
    </source>
</reference>
<proteinExistence type="predicted"/>
<evidence type="ECO:0000313" key="2">
    <source>
        <dbReference type="Proteomes" id="UP000031036"/>
    </source>
</evidence>